<dbReference type="InterPro" id="IPR001492">
    <property type="entry name" value="Flagellin"/>
</dbReference>
<evidence type="ECO:0000256" key="2">
    <source>
        <dbReference type="ARBA" id="ARBA00020110"/>
    </source>
</evidence>
<dbReference type="PRINTS" id="PR00207">
    <property type="entry name" value="FLAGELLIN"/>
</dbReference>
<comment type="subcellular location">
    <subcellularLocation>
        <location evidence="4">Secreted</location>
    </subcellularLocation>
    <subcellularLocation>
        <location evidence="4">Bacterial flagellum</location>
    </subcellularLocation>
</comment>
<dbReference type="Proteomes" id="UP000224003">
    <property type="component" value="Unassembled WGS sequence"/>
</dbReference>
<feature type="domain" description="Flagellin C-terminal" evidence="6">
    <location>
        <begin position="184"/>
        <end position="269"/>
    </location>
</feature>
<dbReference type="Gene3D" id="1.20.1330.10">
    <property type="entry name" value="f41 fragment of flagellin, N-terminal domain"/>
    <property type="match status" value="2"/>
</dbReference>
<sequence>MRINTNTVSLNTQNLLRKSSQGLEKGMERLSSGKRINNASDDAAGLAIATRMDSKIRGMDVGIRNSNDGISAAQTAEGALGSITNILQRMRDLAVQSSNGTNNTDDSASLDKEYTQLKDEIDHIANNTTFNGVNLLNVTGGGKLAIQLSDVKDDTMDVNTMDATSATLKVATGITTAADAGKAMDEIDAALKTVSTARADYGANLNRLNFNIDNISSSKNNLAAAKSRIEDADMASEVSEMTKNRILTQTGMAMLSQANQNPQQVMQLIQ</sequence>
<dbReference type="Pfam" id="PF00669">
    <property type="entry name" value="Flagellin_N"/>
    <property type="match status" value="1"/>
</dbReference>
<dbReference type="Gene3D" id="6.10.10.10">
    <property type="entry name" value="Flagellar export chaperone, C-terminal domain"/>
    <property type="match status" value="1"/>
</dbReference>
<dbReference type="RefSeq" id="WP_098517017.1">
    <property type="nucleotide sequence ID" value="NZ_NUVX01000029.1"/>
</dbReference>
<comment type="similarity">
    <text evidence="1 4">Belongs to the bacterial flagellin family.</text>
</comment>
<dbReference type="PANTHER" id="PTHR42792">
    <property type="entry name" value="FLAGELLIN"/>
    <property type="match status" value="1"/>
</dbReference>
<dbReference type="InterPro" id="IPR042187">
    <property type="entry name" value="Flagellin_C_sub2"/>
</dbReference>
<protein>
    <recommendedName>
        <fullName evidence="2 4">Flagellin</fullName>
    </recommendedName>
</protein>
<dbReference type="SUPFAM" id="SSF64518">
    <property type="entry name" value="Phase 1 flagellin"/>
    <property type="match status" value="1"/>
</dbReference>
<name>A0A9X6WN47_BACTU</name>
<keyword evidence="4" id="KW-0964">Secreted</keyword>
<reference evidence="7 8" key="1">
    <citation type="submission" date="2017-09" db="EMBL/GenBank/DDBJ databases">
        <title>Large-scale bioinformatics analysis of Bacillus genomes uncovers conserved roles of natural products in bacterial physiology.</title>
        <authorList>
            <consortium name="Agbiome Team Llc"/>
            <person name="Bleich R.M."/>
            <person name="Grubbs K.J."/>
            <person name="Santa Maria K.C."/>
            <person name="Allen S.E."/>
            <person name="Farag S."/>
            <person name="Shank E.A."/>
            <person name="Bowers A."/>
        </authorList>
    </citation>
    <scope>NUCLEOTIDE SEQUENCE [LARGE SCALE GENOMIC DNA]</scope>
    <source>
        <strain evidence="7 8">AFS085496</strain>
    </source>
</reference>
<dbReference type="AlphaFoldDB" id="A0A9X6WN47"/>
<evidence type="ECO:0000313" key="8">
    <source>
        <dbReference type="Proteomes" id="UP000224003"/>
    </source>
</evidence>
<keyword evidence="7" id="KW-0282">Flagellum</keyword>
<evidence type="ECO:0000313" key="7">
    <source>
        <dbReference type="EMBL" id="PFJ38872.1"/>
    </source>
</evidence>
<dbReference type="InterPro" id="IPR001029">
    <property type="entry name" value="Flagellin_N"/>
</dbReference>
<dbReference type="InterPro" id="IPR046358">
    <property type="entry name" value="Flagellin_C"/>
</dbReference>
<evidence type="ECO:0000256" key="4">
    <source>
        <dbReference type="RuleBase" id="RU362073"/>
    </source>
</evidence>
<dbReference type="Pfam" id="PF00700">
    <property type="entry name" value="Flagellin_C"/>
    <property type="match status" value="1"/>
</dbReference>
<evidence type="ECO:0000259" key="6">
    <source>
        <dbReference type="Pfam" id="PF00700"/>
    </source>
</evidence>
<organism evidence="7 8">
    <name type="scientific">Bacillus thuringiensis</name>
    <dbReference type="NCBI Taxonomy" id="1428"/>
    <lineage>
        <taxon>Bacteria</taxon>
        <taxon>Bacillati</taxon>
        <taxon>Bacillota</taxon>
        <taxon>Bacilli</taxon>
        <taxon>Bacillales</taxon>
        <taxon>Bacillaceae</taxon>
        <taxon>Bacillus</taxon>
        <taxon>Bacillus cereus group</taxon>
    </lineage>
</organism>
<dbReference type="EMBL" id="NUVX01000029">
    <property type="protein sequence ID" value="PFJ38872.1"/>
    <property type="molecule type" value="Genomic_DNA"/>
</dbReference>
<feature type="domain" description="Flagellin N-terminal" evidence="5">
    <location>
        <begin position="3"/>
        <end position="137"/>
    </location>
</feature>
<comment type="function">
    <text evidence="4">Flagellin is the subunit protein which polymerizes to form the filaments of bacterial flagella.</text>
</comment>
<evidence type="ECO:0000256" key="1">
    <source>
        <dbReference type="ARBA" id="ARBA00005709"/>
    </source>
</evidence>
<keyword evidence="3 4" id="KW-0975">Bacterial flagellum</keyword>
<dbReference type="GO" id="GO:0005198">
    <property type="term" value="F:structural molecule activity"/>
    <property type="evidence" value="ECO:0007669"/>
    <property type="project" value="UniProtKB-UniRule"/>
</dbReference>
<evidence type="ECO:0000256" key="3">
    <source>
        <dbReference type="ARBA" id="ARBA00023143"/>
    </source>
</evidence>
<keyword evidence="7" id="KW-0966">Cell projection</keyword>
<proteinExistence type="inferred from homology"/>
<keyword evidence="7" id="KW-0969">Cilium</keyword>
<accession>A0A9X6WN47</accession>
<gene>
    <name evidence="7" type="ORF">COJ15_16880</name>
</gene>
<comment type="caution">
    <text evidence="7">The sequence shown here is derived from an EMBL/GenBank/DDBJ whole genome shotgun (WGS) entry which is preliminary data.</text>
</comment>
<evidence type="ECO:0000259" key="5">
    <source>
        <dbReference type="Pfam" id="PF00669"/>
    </source>
</evidence>
<dbReference type="GO" id="GO:0005576">
    <property type="term" value="C:extracellular region"/>
    <property type="evidence" value="ECO:0007669"/>
    <property type="project" value="UniProtKB-SubCell"/>
</dbReference>
<dbReference type="GO" id="GO:0009288">
    <property type="term" value="C:bacterial-type flagellum"/>
    <property type="evidence" value="ECO:0007669"/>
    <property type="project" value="UniProtKB-SubCell"/>
</dbReference>
<dbReference type="PANTHER" id="PTHR42792:SF2">
    <property type="entry name" value="FLAGELLIN"/>
    <property type="match status" value="1"/>
</dbReference>